<dbReference type="EC" id="1.-.-.-" evidence="7"/>
<evidence type="ECO:0000259" key="9">
    <source>
        <dbReference type="Pfam" id="PF00881"/>
    </source>
</evidence>
<dbReference type="Proteomes" id="UP001143364">
    <property type="component" value="Unassembled WGS sequence"/>
</dbReference>
<gene>
    <name evidence="10" type="ORF">GCM10008171_09550</name>
</gene>
<comment type="caution">
    <text evidence="10">The sequence shown here is derived from an EMBL/GenBank/DDBJ whole genome shotgun (WGS) entry which is preliminary data.</text>
</comment>
<feature type="domain" description="Nitroreductase" evidence="9">
    <location>
        <begin position="25"/>
        <end position="171"/>
    </location>
</feature>
<evidence type="ECO:0000313" key="10">
    <source>
        <dbReference type="EMBL" id="GLK75701.1"/>
    </source>
</evidence>
<name>A0A9W6N2Y7_9HYPH</name>
<keyword evidence="4 7" id="KW-0521">NADP</keyword>
<keyword evidence="6 7" id="KW-0520">NAD</keyword>
<comment type="cofactor">
    <cofactor evidence="8">
        <name>FMN</name>
        <dbReference type="ChEBI" id="CHEBI:58210"/>
    </cofactor>
    <text evidence="8">Binds 1 FMN per subunit.</text>
</comment>
<dbReference type="AlphaFoldDB" id="A0A9W6N2Y7"/>
<dbReference type="RefSeq" id="WP_271203640.1">
    <property type="nucleotide sequence ID" value="NZ_BSFK01000005.1"/>
</dbReference>
<dbReference type="InterPro" id="IPR000415">
    <property type="entry name" value="Nitroreductase-like"/>
</dbReference>
<organism evidence="10 11">
    <name type="scientific">Methylopila jiangsuensis</name>
    <dbReference type="NCBI Taxonomy" id="586230"/>
    <lineage>
        <taxon>Bacteria</taxon>
        <taxon>Pseudomonadati</taxon>
        <taxon>Pseudomonadota</taxon>
        <taxon>Alphaproteobacteria</taxon>
        <taxon>Hyphomicrobiales</taxon>
        <taxon>Methylopilaceae</taxon>
        <taxon>Methylopila</taxon>
    </lineage>
</organism>
<keyword evidence="5 7" id="KW-0560">Oxidoreductase</keyword>
<dbReference type="EMBL" id="BSFK01000005">
    <property type="protein sequence ID" value="GLK75701.1"/>
    <property type="molecule type" value="Genomic_DNA"/>
</dbReference>
<evidence type="ECO:0000256" key="4">
    <source>
        <dbReference type="ARBA" id="ARBA00022857"/>
    </source>
</evidence>
<feature type="binding site" description="in other chain" evidence="8">
    <location>
        <begin position="16"/>
        <end position="18"/>
    </location>
    <ligand>
        <name>FMN</name>
        <dbReference type="ChEBI" id="CHEBI:58210"/>
        <note>ligand shared between dimeric partners</note>
    </ligand>
</feature>
<protein>
    <recommendedName>
        <fullName evidence="7">Putative NAD(P)H nitroreductase</fullName>
        <ecNumber evidence="7">1.-.-.-</ecNumber>
    </recommendedName>
</protein>
<sequence>MSSDVQNPTIALLSARRSTPAVACAEPGPSPEQIDLILTLGARVPDHGKLAPWRFIVIEGEARAALDARLAAALKASDPEVSPGRLAQQAGMFSQSALVIGVVSRAGPHVKIPEWEQVLSAGAVCMNMVVAANALGFGAQWLTGWAAYAPEALAVLGVGESEKVAGFIHIGTPTQTLPDRPRPELSDVVTRWGA</sequence>
<evidence type="ECO:0000256" key="7">
    <source>
        <dbReference type="PIRNR" id="PIRNR000232"/>
    </source>
</evidence>
<proteinExistence type="inferred from homology"/>
<dbReference type="InterPro" id="IPR026021">
    <property type="entry name" value="YdjA-like"/>
</dbReference>
<dbReference type="PANTHER" id="PTHR43821:SF1">
    <property type="entry name" value="NAD(P)H NITROREDUCTASE YDJA-RELATED"/>
    <property type="match status" value="1"/>
</dbReference>
<accession>A0A9W6N2Y7</accession>
<reference evidence="10" key="2">
    <citation type="submission" date="2023-01" db="EMBL/GenBank/DDBJ databases">
        <authorList>
            <person name="Sun Q."/>
            <person name="Evtushenko L."/>
        </authorList>
    </citation>
    <scope>NUCLEOTIDE SEQUENCE</scope>
    <source>
        <strain evidence="10">VKM B-2555</strain>
    </source>
</reference>
<keyword evidence="3 7" id="KW-0288">FMN</keyword>
<evidence type="ECO:0000256" key="3">
    <source>
        <dbReference type="ARBA" id="ARBA00022643"/>
    </source>
</evidence>
<evidence type="ECO:0000256" key="6">
    <source>
        <dbReference type="ARBA" id="ARBA00023027"/>
    </source>
</evidence>
<dbReference type="InterPro" id="IPR052530">
    <property type="entry name" value="NAD(P)H_nitroreductase"/>
</dbReference>
<keyword evidence="11" id="KW-1185">Reference proteome</keyword>
<evidence type="ECO:0000256" key="1">
    <source>
        <dbReference type="ARBA" id="ARBA00007118"/>
    </source>
</evidence>
<dbReference type="SUPFAM" id="SSF55469">
    <property type="entry name" value="FMN-dependent nitroreductase-like"/>
    <property type="match status" value="1"/>
</dbReference>
<evidence type="ECO:0000256" key="8">
    <source>
        <dbReference type="PIRSR" id="PIRSR000232-1"/>
    </source>
</evidence>
<evidence type="ECO:0000313" key="11">
    <source>
        <dbReference type="Proteomes" id="UP001143364"/>
    </source>
</evidence>
<feature type="binding site" description="in other chain" evidence="8">
    <location>
        <begin position="141"/>
        <end position="143"/>
    </location>
    <ligand>
        <name>FMN</name>
        <dbReference type="ChEBI" id="CHEBI:58210"/>
        <note>ligand shared between dimeric partners</note>
    </ligand>
</feature>
<dbReference type="GO" id="GO:0016491">
    <property type="term" value="F:oxidoreductase activity"/>
    <property type="evidence" value="ECO:0007669"/>
    <property type="project" value="UniProtKB-UniRule"/>
</dbReference>
<keyword evidence="2 7" id="KW-0285">Flavoprotein</keyword>
<evidence type="ECO:0000256" key="2">
    <source>
        <dbReference type="ARBA" id="ARBA00022630"/>
    </source>
</evidence>
<dbReference type="Gene3D" id="3.40.109.10">
    <property type="entry name" value="NADH Oxidase"/>
    <property type="match status" value="1"/>
</dbReference>
<feature type="binding site" evidence="8">
    <location>
        <position position="43"/>
    </location>
    <ligand>
        <name>FMN</name>
        <dbReference type="ChEBI" id="CHEBI:58210"/>
        <note>ligand shared between dimeric partners</note>
    </ligand>
</feature>
<dbReference type="Pfam" id="PF00881">
    <property type="entry name" value="Nitroreductase"/>
    <property type="match status" value="1"/>
</dbReference>
<evidence type="ECO:0000256" key="5">
    <source>
        <dbReference type="ARBA" id="ARBA00023002"/>
    </source>
</evidence>
<reference evidence="10" key="1">
    <citation type="journal article" date="2014" name="Int. J. Syst. Evol. Microbiol.">
        <title>Complete genome sequence of Corynebacterium casei LMG S-19264T (=DSM 44701T), isolated from a smear-ripened cheese.</title>
        <authorList>
            <consortium name="US DOE Joint Genome Institute (JGI-PGF)"/>
            <person name="Walter F."/>
            <person name="Albersmeier A."/>
            <person name="Kalinowski J."/>
            <person name="Ruckert C."/>
        </authorList>
    </citation>
    <scope>NUCLEOTIDE SEQUENCE</scope>
    <source>
        <strain evidence="10">VKM B-2555</strain>
    </source>
</reference>
<feature type="binding site" evidence="8">
    <location>
        <position position="47"/>
    </location>
    <ligand>
        <name>FMN</name>
        <dbReference type="ChEBI" id="CHEBI:58210"/>
        <note>ligand shared between dimeric partners</note>
    </ligand>
</feature>
<dbReference type="InterPro" id="IPR029479">
    <property type="entry name" value="Nitroreductase"/>
</dbReference>
<dbReference type="PIRSF" id="PIRSF000232">
    <property type="entry name" value="YdjA"/>
    <property type="match status" value="1"/>
</dbReference>
<dbReference type="CDD" id="cd02135">
    <property type="entry name" value="YdjA-like"/>
    <property type="match status" value="1"/>
</dbReference>
<dbReference type="PANTHER" id="PTHR43821">
    <property type="entry name" value="NAD(P)H NITROREDUCTASE YDJA-RELATED"/>
    <property type="match status" value="1"/>
</dbReference>
<comment type="similarity">
    <text evidence="1 7">Belongs to the nitroreductase family.</text>
</comment>